<evidence type="ECO:0000313" key="2">
    <source>
        <dbReference type="EMBL" id="MFC3320848.1"/>
    </source>
</evidence>
<dbReference type="Proteomes" id="UP001595648">
    <property type="component" value="Unassembled WGS sequence"/>
</dbReference>
<sequence>MTIAIVERRGGVAAVTFAADEPNRSFLLAAERYEQALQLMATCFHIHIRRKLVTDRVISGIALTLREYECMQWAARRKSAWETGRILGVKRRSAAYHLDNARKKLGVRTVMQAVMQLSASNNDLF</sequence>
<dbReference type="Pfam" id="PF00196">
    <property type="entry name" value="GerE"/>
    <property type="match status" value="1"/>
</dbReference>
<dbReference type="SUPFAM" id="SSF75516">
    <property type="entry name" value="Pheromone-binding domain of LuxR-like quorum-sensing transcription factors"/>
    <property type="match status" value="1"/>
</dbReference>
<keyword evidence="3" id="KW-1185">Reference proteome</keyword>
<feature type="domain" description="HTH luxR-type" evidence="1">
    <location>
        <begin position="56"/>
        <end position="121"/>
    </location>
</feature>
<dbReference type="EMBL" id="JBHRVD010000001">
    <property type="protein sequence ID" value="MFC3320848.1"/>
    <property type="molecule type" value="Genomic_DNA"/>
</dbReference>
<dbReference type="InterPro" id="IPR036388">
    <property type="entry name" value="WH-like_DNA-bd_sf"/>
</dbReference>
<dbReference type="CDD" id="cd06170">
    <property type="entry name" value="LuxR_C_like"/>
    <property type="match status" value="1"/>
</dbReference>
<dbReference type="InterPro" id="IPR036693">
    <property type="entry name" value="TF_LuxR_autoind-bd_dom_sf"/>
</dbReference>
<dbReference type="Gene3D" id="1.10.10.10">
    <property type="entry name" value="Winged helix-like DNA-binding domain superfamily/Winged helix DNA-binding domain"/>
    <property type="match status" value="1"/>
</dbReference>
<organism evidence="2 3">
    <name type="scientific">Mesorhizobium cantuariense</name>
    <dbReference type="NCBI Taxonomy" id="1300275"/>
    <lineage>
        <taxon>Bacteria</taxon>
        <taxon>Pseudomonadati</taxon>
        <taxon>Pseudomonadota</taxon>
        <taxon>Alphaproteobacteria</taxon>
        <taxon>Hyphomicrobiales</taxon>
        <taxon>Phyllobacteriaceae</taxon>
        <taxon>Mesorhizobium</taxon>
    </lineage>
</organism>
<dbReference type="InterPro" id="IPR000792">
    <property type="entry name" value="Tscrpt_reg_LuxR_C"/>
</dbReference>
<dbReference type="InterPro" id="IPR016032">
    <property type="entry name" value="Sig_transdc_resp-reg_C-effctor"/>
</dbReference>
<proteinExistence type="predicted"/>
<reference evidence="3" key="1">
    <citation type="journal article" date="2019" name="Int. J. Syst. Evol. Microbiol.">
        <title>The Global Catalogue of Microorganisms (GCM) 10K type strain sequencing project: providing services to taxonomists for standard genome sequencing and annotation.</title>
        <authorList>
            <consortium name="The Broad Institute Genomics Platform"/>
            <consortium name="The Broad Institute Genome Sequencing Center for Infectious Disease"/>
            <person name="Wu L."/>
            <person name="Ma J."/>
        </authorList>
    </citation>
    <scope>NUCLEOTIDE SEQUENCE [LARGE SCALE GENOMIC DNA]</scope>
    <source>
        <strain evidence="3">ICMP 19515</strain>
    </source>
</reference>
<gene>
    <name evidence="2" type="ORF">ACFOJ9_03395</name>
</gene>
<accession>A0ABV7MH48</accession>
<evidence type="ECO:0000313" key="3">
    <source>
        <dbReference type="Proteomes" id="UP001595648"/>
    </source>
</evidence>
<dbReference type="SMART" id="SM00421">
    <property type="entry name" value="HTH_LUXR"/>
    <property type="match status" value="1"/>
</dbReference>
<dbReference type="PROSITE" id="PS50043">
    <property type="entry name" value="HTH_LUXR_2"/>
    <property type="match status" value="1"/>
</dbReference>
<protein>
    <submittedName>
        <fullName evidence="2">LuxR C-terminal-related transcriptional regulator</fullName>
    </submittedName>
</protein>
<dbReference type="RefSeq" id="WP_245331312.1">
    <property type="nucleotide sequence ID" value="NZ_JBHRVD010000001.1"/>
</dbReference>
<dbReference type="SUPFAM" id="SSF46894">
    <property type="entry name" value="C-terminal effector domain of the bipartite response regulators"/>
    <property type="match status" value="1"/>
</dbReference>
<evidence type="ECO:0000259" key="1">
    <source>
        <dbReference type="PROSITE" id="PS50043"/>
    </source>
</evidence>
<name>A0ABV7MH48_9HYPH</name>
<comment type="caution">
    <text evidence="2">The sequence shown here is derived from an EMBL/GenBank/DDBJ whole genome shotgun (WGS) entry which is preliminary data.</text>
</comment>